<keyword evidence="3" id="KW-1185">Reference proteome</keyword>
<sequence length="1062" mass="120882">MGCSASSCPELQRKKSPGLRLLTSKLHFKSQQLEKLSDYFSQLAKSDNPAFADIACIEVGVEKLVQKLIAGVGNLDRRFSALFLVSLKERRRIQQLRFEYLLRLDALSNPSGNPDVELPLSLEEDSGLPGFARLKVRAGNAGSWAEFIGPDGRLRRDLVKVRIAALLAAALKKDAAIAVDERLCSTPGQIVDADVLDKILKQPDHCRVFYGPADSELKLFEIADHRVVIVEDESGIILKIGQRGSKSQDIEVKLLIGASINSWPTCADYPKRIPLHHCDALLHYTAAQSGMFVVAVGPHQGLRCDDRASLWRIRVLAAEVIMREHYSEDSVPALTEFALLQVLDQLRGRRPMDFSIKRKGTLRLVSRHIVRAILWWSLERTGPDPLKNWTSDSLSRHVLMGLDELLRALRCQNLRCYFQPRCNLMLQCARGGNLYHEDAYGADARLLESYLGALHTHSLDWSEDVQQVERSLSSEELLEKELVSRWRQVMASLPRGTMSGYCGYGQRQLQYIGLVIKEVLRARDSLIIQATFDNCSSFFNLSMDSQISESMDNLIYLLSLVLKQAKEQNYALPVSRRIKRNRRRARAERKRSCAKAYFDRSVDVLIDIVRKDRETAYLDLDDYTVMAKTLLKWLYFGMEEDKKVLGPLLRPYLGNLFNSSHENAWHVESWRKRQDIYNTEMRSLGLFCKLVTAREILPANGIVESLSKGWAWAESIARMIERSNNGLKLIFITPERTLRYQLKFAEDSGPSSYSTWNKARNIGSAVRRAATARTIMITATDAFEQITNNHEYIRSYARHVELRDSSPLTLVAAIARRSGQQRGPGSLIPALVTLNKFRVLQEVAQVLPQEEQTVMLELVQRASRAAARHLRRASCPDPSTSAVPRQIYTPRSESKSYESSKQCAPKKQKQKILLERQLQLHREILEIHDTLTRGLRSRNQLPSWDSTSMVSWGSLADSIGRGRLKRHRTTVWDKVRGTSPLWDSVSCNSTFRQVKSGDVMKNDTSIIERPKFQSTTNIERAEDFQNHKLPSWELLENTLNNEFIENEHIKPNFCEKNKNVNV</sequence>
<accession>A0AAJ7DW35</accession>
<dbReference type="Gene3D" id="1.10.1410.40">
    <property type="match status" value="1"/>
</dbReference>
<evidence type="ECO:0000313" key="3">
    <source>
        <dbReference type="Proteomes" id="UP000695007"/>
    </source>
</evidence>
<proteinExistence type="predicted"/>
<evidence type="ECO:0000259" key="2">
    <source>
        <dbReference type="Pfam" id="PF20266"/>
    </source>
</evidence>
<dbReference type="AlphaFoldDB" id="A0AAJ7DW35"/>
<feature type="domain" description="Mab-21-like HhH/H2TH-like" evidence="2">
    <location>
        <begin position="356"/>
        <end position="429"/>
    </location>
</feature>
<dbReference type="KEGG" id="csol:105362762"/>
<dbReference type="Proteomes" id="UP000695007">
    <property type="component" value="Unplaced"/>
</dbReference>
<evidence type="ECO:0000313" key="4">
    <source>
        <dbReference type="RefSeq" id="XP_011498553.1"/>
    </source>
</evidence>
<dbReference type="InterPro" id="IPR046906">
    <property type="entry name" value="Mab-21_HhH/H2TH-like"/>
</dbReference>
<organism evidence="3 4">
    <name type="scientific">Ceratosolen solmsi marchali</name>
    <dbReference type="NCBI Taxonomy" id="326594"/>
    <lineage>
        <taxon>Eukaryota</taxon>
        <taxon>Metazoa</taxon>
        <taxon>Ecdysozoa</taxon>
        <taxon>Arthropoda</taxon>
        <taxon>Hexapoda</taxon>
        <taxon>Insecta</taxon>
        <taxon>Pterygota</taxon>
        <taxon>Neoptera</taxon>
        <taxon>Endopterygota</taxon>
        <taxon>Hymenoptera</taxon>
        <taxon>Apocrita</taxon>
        <taxon>Proctotrupomorpha</taxon>
        <taxon>Chalcidoidea</taxon>
        <taxon>Agaonidae</taxon>
        <taxon>Agaoninae</taxon>
        <taxon>Ceratosolen</taxon>
    </lineage>
</organism>
<dbReference type="GeneID" id="105362762"/>
<gene>
    <name evidence="4" type="primary">LOC105362762</name>
</gene>
<feature type="non-terminal residue" evidence="4">
    <location>
        <position position="1062"/>
    </location>
</feature>
<dbReference type="PANTHER" id="PTHR10656:SF70">
    <property type="entry name" value="PROTEIN MAB-21-RELATED"/>
    <property type="match status" value="1"/>
</dbReference>
<dbReference type="Pfam" id="PF20266">
    <property type="entry name" value="Mab-21_C"/>
    <property type="match status" value="1"/>
</dbReference>
<evidence type="ECO:0000256" key="1">
    <source>
        <dbReference type="SAM" id="MobiDB-lite"/>
    </source>
</evidence>
<dbReference type="PANTHER" id="PTHR10656">
    <property type="entry name" value="CELL FATE DETERMINING PROTEIN MAB21-RELATED"/>
    <property type="match status" value="1"/>
</dbReference>
<protein>
    <submittedName>
        <fullName evidence="4">Uncharacterized protein LOC105362762</fullName>
    </submittedName>
</protein>
<feature type="region of interest" description="Disordered" evidence="1">
    <location>
        <begin position="869"/>
        <end position="904"/>
    </location>
</feature>
<name>A0AAJ7DW35_9HYME</name>
<reference evidence="4" key="1">
    <citation type="submission" date="2025-08" db="UniProtKB">
        <authorList>
            <consortium name="RefSeq"/>
        </authorList>
    </citation>
    <scope>IDENTIFICATION</scope>
</reference>
<dbReference type="RefSeq" id="XP_011498553.1">
    <property type="nucleotide sequence ID" value="XM_011500251.1"/>
</dbReference>